<geneLocation type="mitochondrion" evidence="2"/>
<feature type="transmembrane region" description="Helical" evidence="1">
    <location>
        <begin position="82"/>
        <end position="102"/>
    </location>
</feature>
<dbReference type="RefSeq" id="NP_009243.1">
    <property type="nucleotide sequence ID" value="NC_000931.1"/>
</dbReference>
<evidence type="ECO:0000313" key="2">
    <source>
        <dbReference type="EMBL" id="AAF02693.1"/>
    </source>
</evidence>
<dbReference type="AlphaFoldDB" id="Q9TB54"/>
<name>Q9TB54_PLADU</name>
<dbReference type="CTD" id="4541"/>
<feature type="transmembrane region" description="Helical" evidence="1">
    <location>
        <begin position="122"/>
        <end position="141"/>
    </location>
</feature>
<proteinExistence type="predicted"/>
<organism evidence="2">
    <name type="scientific">Platynereis dumerilii</name>
    <name type="common">Dumeril's clam worm</name>
    <dbReference type="NCBI Taxonomy" id="6359"/>
    <lineage>
        <taxon>Eukaryota</taxon>
        <taxon>Metazoa</taxon>
        <taxon>Spiralia</taxon>
        <taxon>Lophotrochozoa</taxon>
        <taxon>Annelida</taxon>
        <taxon>Polychaeta</taxon>
        <taxon>Errantia</taxon>
        <taxon>Phyllodocida</taxon>
        <taxon>Nereididae</taxon>
        <taxon>Platynereis</taxon>
    </lineage>
</organism>
<feature type="transmembrane region" description="Helical" evidence="1">
    <location>
        <begin position="48"/>
        <end position="70"/>
    </location>
</feature>
<accession>Q9TB54</accession>
<reference evidence="2" key="1">
    <citation type="journal article" date="2000" name="Mol. Biol. Evol.">
        <title>Mitochondrial genomes of Galathealinum, Helobdella, and Platynereis: sequence and gene arrangement comparisons indicate that Pogonophora is not a phylum and Annelida and Arthropoda are not sister taxa.</title>
        <authorList>
            <person name="Boore J.L."/>
            <person name="Brown W.M."/>
        </authorList>
    </citation>
    <scope>NUCLEOTIDE SEQUENCE</scope>
</reference>
<sequence>MTLLTLNTLVITLFFSCLTSMSPVNLGVTVLMIALTMSTILCMISTSWFSFIMFIIYVGGMLVMFAYFAALQPNQLIAKWNWIIIPSWFMILLIMLSQNTTITWAQHFPNTIELYTVTNMEMPLLLALILFLALVVVIKTARADDGPLRPFN</sequence>
<keyword evidence="1" id="KW-0472">Membrane</keyword>
<evidence type="ECO:0000256" key="1">
    <source>
        <dbReference type="SAM" id="Phobius"/>
    </source>
</evidence>
<keyword evidence="2" id="KW-0496">Mitochondrion</keyword>
<gene>
    <name evidence="2" type="primary">nad6</name>
</gene>
<keyword evidence="1" id="KW-1133">Transmembrane helix</keyword>
<dbReference type="EMBL" id="AF178678">
    <property type="protein sequence ID" value="AAF02693.1"/>
    <property type="molecule type" value="Genomic_DNA"/>
</dbReference>
<protein>
    <submittedName>
        <fullName evidence="2">NADH dehydrogenase subunit 6</fullName>
    </submittedName>
</protein>
<keyword evidence="1" id="KW-0812">Transmembrane</keyword>
<dbReference type="GeneID" id="808766"/>